<dbReference type="GO" id="GO:0004150">
    <property type="term" value="F:dihydroneopterin aldolase activity"/>
    <property type="evidence" value="ECO:0007669"/>
    <property type="project" value="UniProtKB-EC"/>
</dbReference>
<evidence type="ECO:0000313" key="9">
    <source>
        <dbReference type="Proteomes" id="UP001597357"/>
    </source>
</evidence>
<keyword evidence="5 6" id="KW-0456">Lyase</keyword>
<dbReference type="InterPro" id="IPR006156">
    <property type="entry name" value="Dihydroneopterin_aldolase"/>
</dbReference>
<name>A0ABW5SHF0_9FLAO</name>
<accession>A0ABW5SHF0</accession>
<dbReference type="InterPro" id="IPR006157">
    <property type="entry name" value="FolB_dom"/>
</dbReference>
<keyword evidence="4 6" id="KW-0289">Folate biosynthesis</keyword>
<comment type="catalytic activity">
    <reaction evidence="1 6">
        <text>7,8-dihydroneopterin = 6-hydroxymethyl-7,8-dihydropterin + glycolaldehyde</text>
        <dbReference type="Rhea" id="RHEA:10540"/>
        <dbReference type="ChEBI" id="CHEBI:17001"/>
        <dbReference type="ChEBI" id="CHEBI:17071"/>
        <dbReference type="ChEBI" id="CHEBI:44841"/>
        <dbReference type="EC" id="4.1.2.25"/>
    </reaction>
</comment>
<dbReference type="RefSeq" id="WP_147861840.1">
    <property type="nucleotide sequence ID" value="NZ_JBHULZ010000041.1"/>
</dbReference>
<sequence>MGIIKLNNIRVYAHHGCLTEEGKIGSDYRVDLKVKADLAPSALSDELSDTVDYVHLNKIVKEEMAIRSKLLEHVAQRILDRIFTDLKQVTKAEVSVAKVNPPLGGDVASVSITLKAKR</sequence>
<comment type="similarity">
    <text evidence="3 6">Belongs to the DHNA family.</text>
</comment>
<protein>
    <recommendedName>
        <fullName evidence="6">7,8-dihydroneopterin aldolase</fullName>
        <ecNumber evidence="6">4.1.2.25</ecNumber>
    </recommendedName>
</protein>
<evidence type="ECO:0000256" key="1">
    <source>
        <dbReference type="ARBA" id="ARBA00001353"/>
    </source>
</evidence>
<proteinExistence type="inferred from homology"/>
<evidence type="ECO:0000256" key="4">
    <source>
        <dbReference type="ARBA" id="ARBA00022909"/>
    </source>
</evidence>
<keyword evidence="9" id="KW-1185">Reference proteome</keyword>
<dbReference type="PANTHER" id="PTHR42844">
    <property type="entry name" value="DIHYDRONEOPTERIN ALDOLASE 1-RELATED"/>
    <property type="match status" value="1"/>
</dbReference>
<dbReference type="Gene3D" id="3.30.1130.10">
    <property type="match status" value="1"/>
</dbReference>
<evidence type="ECO:0000256" key="5">
    <source>
        <dbReference type="ARBA" id="ARBA00023239"/>
    </source>
</evidence>
<comment type="caution">
    <text evidence="8">The sequence shown here is derived from an EMBL/GenBank/DDBJ whole genome shotgun (WGS) entry which is preliminary data.</text>
</comment>
<dbReference type="Proteomes" id="UP001597357">
    <property type="component" value="Unassembled WGS sequence"/>
</dbReference>
<dbReference type="SUPFAM" id="SSF55620">
    <property type="entry name" value="Tetrahydrobiopterin biosynthesis enzymes-like"/>
    <property type="match status" value="1"/>
</dbReference>
<evidence type="ECO:0000256" key="2">
    <source>
        <dbReference type="ARBA" id="ARBA00005013"/>
    </source>
</evidence>
<evidence type="ECO:0000259" key="7">
    <source>
        <dbReference type="SMART" id="SM00905"/>
    </source>
</evidence>
<dbReference type="NCBIfam" id="TIGR00526">
    <property type="entry name" value="folB_dom"/>
    <property type="match status" value="1"/>
</dbReference>
<dbReference type="PANTHER" id="PTHR42844:SF1">
    <property type="entry name" value="DIHYDRONEOPTERIN ALDOLASE 1-RELATED"/>
    <property type="match status" value="1"/>
</dbReference>
<evidence type="ECO:0000256" key="3">
    <source>
        <dbReference type="ARBA" id="ARBA00005708"/>
    </source>
</evidence>
<gene>
    <name evidence="8" type="primary">folB</name>
    <name evidence="8" type="ORF">ACFSQ0_09060</name>
</gene>
<feature type="domain" description="Dihydroneopterin aldolase/epimerase" evidence="7">
    <location>
        <begin position="4"/>
        <end position="116"/>
    </location>
</feature>
<organism evidence="8 9">
    <name type="scientific">Mesonia sediminis</name>
    <dbReference type="NCBI Taxonomy" id="1703946"/>
    <lineage>
        <taxon>Bacteria</taxon>
        <taxon>Pseudomonadati</taxon>
        <taxon>Bacteroidota</taxon>
        <taxon>Flavobacteriia</taxon>
        <taxon>Flavobacteriales</taxon>
        <taxon>Flavobacteriaceae</taxon>
        <taxon>Mesonia</taxon>
    </lineage>
</organism>
<dbReference type="Pfam" id="PF02152">
    <property type="entry name" value="FolB"/>
    <property type="match status" value="1"/>
</dbReference>
<evidence type="ECO:0000313" key="8">
    <source>
        <dbReference type="EMBL" id="MFD2698137.1"/>
    </source>
</evidence>
<dbReference type="SMART" id="SM00905">
    <property type="entry name" value="FolB"/>
    <property type="match status" value="1"/>
</dbReference>
<comment type="function">
    <text evidence="6">Catalyzes the conversion of 7,8-dihydroneopterin to 6-hydroxymethyl-7,8-dihydropterin.</text>
</comment>
<dbReference type="NCBIfam" id="TIGR00525">
    <property type="entry name" value="folB"/>
    <property type="match status" value="1"/>
</dbReference>
<evidence type="ECO:0000256" key="6">
    <source>
        <dbReference type="RuleBase" id="RU362079"/>
    </source>
</evidence>
<dbReference type="InterPro" id="IPR043133">
    <property type="entry name" value="GTP-CH-I_C/QueF"/>
</dbReference>
<reference evidence="9" key="1">
    <citation type="journal article" date="2019" name="Int. J. Syst. Evol. Microbiol.">
        <title>The Global Catalogue of Microorganisms (GCM) 10K type strain sequencing project: providing services to taxonomists for standard genome sequencing and annotation.</title>
        <authorList>
            <consortium name="The Broad Institute Genomics Platform"/>
            <consortium name="The Broad Institute Genome Sequencing Center for Infectious Disease"/>
            <person name="Wu L."/>
            <person name="Ma J."/>
        </authorList>
    </citation>
    <scope>NUCLEOTIDE SEQUENCE [LARGE SCALE GENOMIC DNA]</scope>
    <source>
        <strain evidence="9">KCTC 42255</strain>
    </source>
</reference>
<dbReference type="EC" id="4.1.2.25" evidence="6"/>
<comment type="pathway">
    <text evidence="2 6">Cofactor biosynthesis; tetrahydrofolate biosynthesis; 2-amino-4-hydroxy-6-hydroxymethyl-7,8-dihydropteridine diphosphate from 7,8-dihydroneopterin triphosphate: step 3/4.</text>
</comment>
<dbReference type="EMBL" id="JBHULZ010000041">
    <property type="protein sequence ID" value="MFD2698137.1"/>
    <property type="molecule type" value="Genomic_DNA"/>
</dbReference>